<evidence type="ECO:0000313" key="2">
    <source>
        <dbReference type="EMBL" id="OEO29701.1"/>
    </source>
</evidence>
<dbReference type="Proteomes" id="UP000095463">
    <property type="component" value="Unassembled WGS sequence"/>
</dbReference>
<dbReference type="GO" id="GO:0005737">
    <property type="term" value="C:cytoplasm"/>
    <property type="evidence" value="ECO:0007669"/>
    <property type="project" value="TreeGrafter"/>
</dbReference>
<reference evidence="2 3" key="1">
    <citation type="journal article" date="2015" name="Genome Announc.">
        <title>Genome Assemblies of Three Soil-Associated Devosia species: D. insulae, D. limi, and D. soli.</title>
        <authorList>
            <person name="Hassan Y.I."/>
            <person name="Lepp D."/>
            <person name="Zhou T."/>
        </authorList>
    </citation>
    <scope>NUCLEOTIDE SEQUENCE [LARGE SCALE GENOMIC DNA]</scope>
    <source>
        <strain evidence="2 3">DS-56</strain>
    </source>
</reference>
<dbReference type="GO" id="GO:0006043">
    <property type="term" value="P:glucosamine catabolic process"/>
    <property type="evidence" value="ECO:0007669"/>
    <property type="project" value="TreeGrafter"/>
</dbReference>
<dbReference type="Pfam" id="PF01182">
    <property type="entry name" value="Glucosamine_iso"/>
    <property type="match status" value="1"/>
</dbReference>
<protein>
    <submittedName>
        <fullName evidence="2">Glucosamine-6-phosphate deaminase</fullName>
    </submittedName>
</protein>
<gene>
    <name evidence="2" type="ORF">VW23_002040</name>
</gene>
<dbReference type="GO" id="GO:0005975">
    <property type="term" value="P:carbohydrate metabolic process"/>
    <property type="evidence" value="ECO:0007669"/>
    <property type="project" value="InterPro"/>
</dbReference>
<organism evidence="2 3">
    <name type="scientific">Devosia insulae DS-56</name>
    <dbReference type="NCBI Taxonomy" id="1116389"/>
    <lineage>
        <taxon>Bacteria</taxon>
        <taxon>Pseudomonadati</taxon>
        <taxon>Pseudomonadota</taxon>
        <taxon>Alphaproteobacteria</taxon>
        <taxon>Hyphomicrobiales</taxon>
        <taxon>Devosiaceae</taxon>
        <taxon>Devosia</taxon>
    </lineage>
</organism>
<comment type="caution">
    <text evidence="2">The sequence shown here is derived from an EMBL/GenBank/DDBJ whole genome shotgun (WGS) entry which is preliminary data.</text>
</comment>
<dbReference type="CDD" id="cd01399">
    <property type="entry name" value="GlcN6P_deaminase"/>
    <property type="match status" value="1"/>
</dbReference>
<accession>A0A1E5XM93</accession>
<evidence type="ECO:0000259" key="1">
    <source>
        <dbReference type="Pfam" id="PF01182"/>
    </source>
</evidence>
<evidence type="ECO:0000313" key="3">
    <source>
        <dbReference type="Proteomes" id="UP000095463"/>
    </source>
</evidence>
<dbReference type="GO" id="GO:0042802">
    <property type="term" value="F:identical protein binding"/>
    <property type="evidence" value="ECO:0007669"/>
    <property type="project" value="TreeGrafter"/>
</dbReference>
<sequence>MGRVAAGEIATELRSRLARQAAVRMVFASAPSQSDVIDALAAEPGIDWRRVTAFHMDEYIGLAPDAPERFGSWLSRYIFGRLPFAAVHPILPGADPEATARDYAALLAEAPIDIVQLGIGVNGHIAFNDPPVADFNDPLDVKVVELDEVCRQQQVDDDCFATLADVPLRAITLTVPRLLRADRLFCMVPGRVKRNAVRAALEGPLSTACPASILRTHPDCTLYLDAESDPHA</sequence>
<dbReference type="PANTHER" id="PTHR11280">
    <property type="entry name" value="GLUCOSAMINE-6-PHOSPHATE ISOMERASE"/>
    <property type="match status" value="1"/>
</dbReference>
<dbReference type="GO" id="GO:0004342">
    <property type="term" value="F:glucosamine-6-phosphate deaminase activity"/>
    <property type="evidence" value="ECO:0007669"/>
    <property type="project" value="InterPro"/>
</dbReference>
<dbReference type="SUPFAM" id="SSF100950">
    <property type="entry name" value="NagB/RpiA/CoA transferase-like"/>
    <property type="match status" value="1"/>
</dbReference>
<feature type="domain" description="Glucosamine/galactosamine-6-phosphate isomerase" evidence="1">
    <location>
        <begin position="4"/>
        <end position="216"/>
    </location>
</feature>
<dbReference type="GO" id="GO:0006046">
    <property type="term" value="P:N-acetylglucosamine catabolic process"/>
    <property type="evidence" value="ECO:0007669"/>
    <property type="project" value="TreeGrafter"/>
</dbReference>
<dbReference type="InterPro" id="IPR006148">
    <property type="entry name" value="Glc/Gal-6P_isomerase"/>
</dbReference>
<proteinExistence type="predicted"/>
<keyword evidence="3" id="KW-1185">Reference proteome</keyword>
<dbReference type="PANTHER" id="PTHR11280:SF6">
    <property type="entry name" value="GLUCOSAMINE-6-PHOSPHATE ISOMERASE NAGB"/>
    <property type="match status" value="1"/>
</dbReference>
<name>A0A1E5XM93_9HYPH</name>
<dbReference type="EMBL" id="LAJE02000268">
    <property type="protein sequence ID" value="OEO29701.1"/>
    <property type="molecule type" value="Genomic_DNA"/>
</dbReference>
<dbReference type="InterPro" id="IPR004547">
    <property type="entry name" value="Glucosamine6P_isomerase"/>
</dbReference>
<dbReference type="AlphaFoldDB" id="A0A1E5XM93"/>
<dbReference type="InterPro" id="IPR037171">
    <property type="entry name" value="NagB/RpiA_transferase-like"/>
</dbReference>
<dbReference type="GO" id="GO:0019262">
    <property type="term" value="P:N-acetylneuraminate catabolic process"/>
    <property type="evidence" value="ECO:0007669"/>
    <property type="project" value="TreeGrafter"/>
</dbReference>
<dbReference type="Gene3D" id="3.40.50.1360">
    <property type="match status" value="1"/>
</dbReference>